<dbReference type="NCBIfam" id="TIGR00723">
    <property type="entry name" value="ttdB_fumA_fumB"/>
    <property type="match status" value="1"/>
</dbReference>
<proteinExistence type="inferred from homology"/>
<dbReference type="PANTHER" id="PTHR43351">
    <property type="entry name" value="L(+)-TARTRATE DEHYDRATASE SUBUNIT BETA"/>
    <property type="match status" value="1"/>
</dbReference>
<dbReference type="NCBIfam" id="NF005310">
    <property type="entry name" value="PRK06842.1"/>
    <property type="match status" value="1"/>
</dbReference>
<comment type="similarity">
    <text evidence="1">Belongs to the class-I fumarase family.</text>
</comment>
<comment type="caution">
    <text evidence="4">The sequence shown here is derived from an EMBL/GenBank/DDBJ whole genome shotgun (WGS) entry which is preliminary data.</text>
</comment>
<keyword evidence="5" id="KW-1185">Reference proteome</keyword>
<dbReference type="Pfam" id="PF05683">
    <property type="entry name" value="Fumerase_C"/>
    <property type="match status" value="1"/>
</dbReference>
<dbReference type="PANTHER" id="PTHR43351:SF2">
    <property type="entry name" value="L(+)-TARTRATE DEHYDRATASE SUBUNIT BETA-RELATED"/>
    <property type="match status" value="1"/>
</dbReference>
<evidence type="ECO:0000256" key="2">
    <source>
        <dbReference type="ARBA" id="ARBA00023239"/>
    </source>
</evidence>
<dbReference type="EMBL" id="JAHXPT010000007">
    <property type="protein sequence ID" value="MBW6410418.1"/>
    <property type="molecule type" value="Genomic_DNA"/>
</dbReference>
<protein>
    <submittedName>
        <fullName evidence="4">Fe-S-containing hydro-lyase</fullName>
    </submittedName>
</protein>
<feature type="domain" description="Fe-S hydro-lyase tartrate dehydratase beta-type catalytic" evidence="3">
    <location>
        <begin position="2"/>
        <end position="174"/>
    </location>
</feature>
<evidence type="ECO:0000313" key="5">
    <source>
        <dbReference type="Proteomes" id="UP001519921"/>
    </source>
</evidence>
<reference evidence="4 5" key="1">
    <citation type="submission" date="2021-07" db="EMBL/GenBank/DDBJ databases">
        <title>Clostridium weizhouense sp. nov., an anaerobic bacterium isolated from activated sludge of Petroleum wastewater.</title>
        <authorList>
            <person name="Li Q."/>
        </authorList>
    </citation>
    <scope>NUCLEOTIDE SEQUENCE [LARGE SCALE GENOMIC DNA]</scope>
    <source>
        <strain evidence="4 5">YB-6</strain>
    </source>
</reference>
<accession>A0ABS7AP32</accession>
<sequence>MEIKLHTPLTQDKISKLKAGDSILLSGIIYSARDAAHKRLIELINQDKELPFNIKDEIIYYVGPSPAKPGYVIGSAGPTTSYRMDSYTPVLLDLGLKGMIGKGARNNSVIESIKKNGAIYFGAIGGAAALIAKSIVKSDIIAYEDLGTEAIRRMEIKEMPLVVIIDSNGNNLYNIGKLNYLESIK</sequence>
<organism evidence="4 5">
    <name type="scientific">Clostridium weizhouense</name>
    <dbReference type="NCBI Taxonomy" id="2859781"/>
    <lineage>
        <taxon>Bacteria</taxon>
        <taxon>Bacillati</taxon>
        <taxon>Bacillota</taxon>
        <taxon>Clostridia</taxon>
        <taxon>Eubacteriales</taxon>
        <taxon>Clostridiaceae</taxon>
        <taxon>Clostridium</taxon>
    </lineage>
</organism>
<keyword evidence="2" id="KW-0456">Lyase</keyword>
<dbReference type="RefSeq" id="WP_219779715.1">
    <property type="nucleotide sequence ID" value="NZ_JAHXPT010000007.1"/>
</dbReference>
<gene>
    <name evidence="4" type="ORF">KYD98_09965</name>
</gene>
<evidence type="ECO:0000256" key="1">
    <source>
        <dbReference type="ARBA" id="ARBA00008876"/>
    </source>
</evidence>
<name>A0ABS7AP32_9CLOT</name>
<evidence type="ECO:0000259" key="3">
    <source>
        <dbReference type="Pfam" id="PF05683"/>
    </source>
</evidence>
<dbReference type="InterPro" id="IPR004647">
    <property type="entry name" value="Fe-S_hydro-lyase_TtdB-typ_cat"/>
</dbReference>
<evidence type="ECO:0000313" key="4">
    <source>
        <dbReference type="EMBL" id="MBW6410418.1"/>
    </source>
</evidence>
<dbReference type="Gene3D" id="3.20.130.10">
    <property type="entry name" value="Fe-S hydro-lyase, tartrate dehydratase beta-type, catalytic domain"/>
    <property type="match status" value="1"/>
</dbReference>
<dbReference type="Proteomes" id="UP001519921">
    <property type="component" value="Unassembled WGS sequence"/>
</dbReference>
<dbReference type="SUPFAM" id="SSF117457">
    <property type="entry name" value="FumA C-terminal domain-like"/>
    <property type="match status" value="1"/>
</dbReference>
<dbReference type="InterPro" id="IPR036660">
    <property type="entry name" value="Fe-S_hydroAse_TtdB_cat_sf"/>
</dbReference>